<protein>
    <submittedName>
        <fullName evidence="2">Fatty acid desaturase</fullName>
    </submittedName>
</protein>
<dbReference type="EMBL" id="CP060825">
    <property type="protein sequence ID" value="QNP66360.1"/>
    <property type="molecule type" value="Genomic_DNA"/>
</dbReference>
<dbReference type="Proteomes" id="UP000516230">
    <property type="component" value="Chromosome"/>
</dbReference>
<feature type="transmembrane region" description="Helical" evidence="1">
    <location>
        <begin position="142"/>
        <end position="162"/>
    </location>
</feature>
<gene>
    <name evidence="2" type="ORF">IAG43_27810</name>
</gene>
<evidence type="ECO:0000313" key="2">
    <source>
        <dbReference type="EMBL" id="QNP66360.1"/>
    </source>
</evidence>
<keyword evidence="3" id="KW-1185">Reference proteome</keyword>
<feature type="transmembrane region" description="Helical" evidence="1">
    <location>
        <begin position="168"/>
        <end position="192"/>
    </location>
</feature>
<keyword evidence="1" id="KW-0812">Transmembrane</keyword>
<dbReference type="AlphaFoldDB" id="A0A7H0I0P4"/>
<sequence>MLTLSEAASPAYWVALLPLTVLSVVSTSGAFRAMHTFVLHHASHEDFGRRSRLAGDVAGIIGMTQSYADYRRDHRVHHAALTSALDPDQQALAALGFLPGLPRAAYPALLRHTLIHPGPHLRTSAARLRANVSPRTRPLRSAVFLITHGLLLLAAVTGAHLSGQPGPLIAWITAWLIPLTVGHHISAVLYALGLHAWYRRSPAAGWAGFAERTGARFFADPCPARLPGGRPAALAWTRWWLRLILWHLCVARLLVIGPTDNGCHDAHHADPAGRRFDWCNAAYARPALLAQLPHTKVHFWHTWSLSGAIRRNFDQLADQDGIA</sequence>
<dbReference type="KEGG" id="sgj:IAG43_27810"/>
<accession>A0A7H0I0P4</accession>
<proteinExistence type="predicted"/>
<reference evidence="2 3" key="1">
    <citation type="submission" date="2020-08" db="EMBL/GenBank/DDBJ databases">
        <title>A novel species.</title>
        <authorList>
            <person name="Gao J."/>
        </authorList>
    </citation>
    <scope>NUCLEOTIDE SEQUENCE [LARGE SCALE GENOMIC DNA]</scope>
    <source>
        <strain evidence="2 3">CRPJ-33</strain>
    </source>
</reference>
<evidence type="ECO:0000313" key="3">
    <source>
        <dbReference type="Proteomes" id="UP000516230"/>
    </source>
</evidence>
<keyword evidence="1" id="KW-1133">Transmembrane helix</keyword>
<keyword evidence="1" id="KW-0472">Membrane</keyword>
<organism evidence="2 3">
    <name type="scientific">Streptomyces genisteinicus</name>
    <dbReference type="NCBI Taxonomy" id="2768068"/>
    <lineage>
        <taxon>Bacteria</taxon>
        <taxon>Bacillati</taxon>
        <taxon>Actinomycetota</taxon>
        <taxon>Actinomycetes</taxon>
        <taxon>Kitasatosporales</taxon>
        <taxon>Streptomycetaceae</taxon>
        <taxon>Streptomyces</taxon>
    </lineage>
</organism>
<name>A0A7H0I0P4_9ACTN</name>
<feature type="transmembrane region" description="Helical" evidence="1">
    <location>
        <begin position="12"/>
        <end position="31"/>
    </location>
</feature>
<dbReference type="RefSeq" id="WP_187743419.1">
    <property type="nucleotide sequence ID" value="NZ_CP060825.1"/>
</dbReference>
<evidence type="ECO:0000256" key="1">
    <source>
        <dbReference type="SAM" id="Phobius"/>
    </source>
</evidence>